<evidence type="ECO:0000313" key="1">
    <source>
        <dbReference type="EMBL" id="KUG24572.1"/>
    </source>
</evidence>
<name>A0A0W8FUP4_9ZZZZ</name>
<comment type="caution">
    <text evidence="1">The sequence shown here is derived from an EMBL/GenBank/DDBJ whole genome shotgun (WGS) entry which is preliminary data.</text>
</comment>
<dbReference type="SUPFAM" id="SSF160387">
    <property type="entry name" value="NosL/MerB-like"/>
    <property type="match status" value="1"/>
</dbReference>
<organism evidence="1">
    <name type="scientific">hydrocarbon metagenome</name>
    <dbReference type="NCBI Taxonomy" id="938273"/>
    <lineage>
        <taxon>unclassified sequences</taxon>
        <taxon>metagenomes</taxon>
        <taxon>ecological metagenomes</taxon>
    </lineage>
</organism>
<dbReference type="GO" id="GO:0018836">
    <property type="term" value="F:alkylmercury lyase activity"/>
    <property type="evidence" value="ECO:0007669"/>
    <property type="project" value="InterPro"/>
</dbReference>
<accession>A0A0W8FUP4</accession>
<dbReference type="Pfam" id="PF03243">
    <property type="entry name" value="MerB"/>
    <property type="match status" value="1"/>
</dbReference>
<dbReference type="SUPFAM" id="SSF46785">
    <property type="entry name" value="Winged helix' DNA-binding domain"/>
    <property type="match status" value="1"/>
</dbReference>
<dbReference type="InterPro" id="IPR053717">
    <property type="entry name" value="MerB_lyase_sf"/>
</dbReference>
<dbReference type="InterPro" id="IPR036390">
    <property type="entry name" value="WH_DNA-bd_sf"/>
</dbReference>
<gene>
    <name evidence="1" type="ORF">ASZ90_005684</name>
</gene>
<proteinExistence type="predicted"/>
<protein>
    <submittedName>
        <fullName evidence="1">Uncharacterized protein</fullName>
    </submittedName>
</protein>
<sequence>MAKYGDTVLFHVSKYTDTTKRIKRLIYEYVLETGFAPKVEQINQELNLTEETVRQSLRDLEGGIIIAMQNKQHLHIKEFMGQKLPEDVVLPDLGEIFYARPFANFKNHHKIFVDGEQKWFGECPVESVTISYFFPGKEVVLQSICHETQETIEIIGKDGKLLDYKPKTLRIYWGRPFGQWLSTKGYEGDFIFPCDSNYFFHSEEIYHEWRKGNPDAAGQIFTPVEIHHLLRIFNYGHERFDFQYHVPLLKILLASVSTGIIRLKMFVPVPNMFFLSIIKLLRDVHKFKYKLFL</sequence>
<dbReference type="InterPro" id="IPR004927">
    <property type="entry name" value="MerB"/>
</dbReference>
<dbReference type="EMBL" id="LNQE01000844">
    <property type="protein sequence ID" value="KUG24572.1"/>
    <property type="molecule type" value="Genomic_DNA"/>
</dbReference>
<reference evidence="1" key="1">
    <citation type="journal article" date="2015" name="Proc. Natl. Acad. Sci. U.S.A.">
        <title>Networks of energetic and metabolic interactions define dynamics in microbial communities.</title>
        <authorList>
            <person name="Embree M."/>
            <person name="Liu J.K."/>
            <person name="Al-Bassam M.M."/>
            <person name="Zengler K."/>
        </authorList>
    </citation>
    <scope>NUCLEOTIDE SEQUENCE</scope>
</reference>
<dbReference type="Gene3D" id="3.30.450.410">
    <property type="match status" value="1"/>
</dbReference>
<dbReference type="AlphaFoldDB" id="A0A0W8FUP4"/>